<organism evidence="2 3">
    <name type="scientific">Vibrio phage vB_VchM_Kuja</name>
    <dbReference type="NCBI Taxonomy" id="2686437"/>
    <lineage>
        <taxon>Viruses</taxon>
        <taxon>Duplodnaviria</taxon>
        <taxon>Heunggongvirae</taxon>
        <taxon>Uroviricota</taxon>
        <taxon>Caudoviricetes</taxon>
        <taxon>Pantevenvirales</taxon>
        <taxon>Ackermannviridae</taxon>
        <taxon>Kujavirus</taxon>
        <taxon>Kujavirus kuja</taxon>
    </lineage>
</organism>
<sequence length="210" mass="24334">MAERDVSRDYYTAEDDIKINAIMVEWVPKRKAAIEKGNLQLAPIPEFVAIKVLEIANHLSRASKWYNAPFKDEMISRGVCETLTYIHGFDPTMIGEKSGKINFFAYVTSALKNYFGHHIEDEAYIRYLKASNYLQFNARDLEGNETHISEFIDNPDEQDNTDIGRDMSERVALYDQRIKAKKERAALRKEKRTAKINKPQKHNFLNNKGK</sequence>
<keyword evidence="3" id="KW-1185">Reference proteome</keyword>
<gene>
    <name evidence="2" type="ORF">Kuja_0130</name>
</gene>
<evidence type="ECO:0000313" key="3">
    <source>
        <dbReference type="Proteomes" id="UP000433471"/>
    </source>
</evidence>
<reference evidence="2 3" key="1">
    <citation type="submission" date="2019-11" db="EMBL/GenBank/DDBJ databases">
        <title>Characterization of a novel member of the family Ackermannviridae.</title>
        <authorList>
            <person name="Maina A.N."/>
            <person name="Mwaura F.B."/>
            <person name="Jumba M."/>
        </authorList>
    </citation>
    <scope>NUCLEOTIDE SEQUENCE [LARGE SCALE GENOMIC DNA]</scope>
</reference>
<accession>A0A6B9J7K4</accession>
<feature type="region of interest" description="Disordered" evidence="1">
    <location>
        <begin position="184"/>
        <end position="210"/>
    </location>
</feature>
<evidence type="ECO:0000256" key="1">
    <source>
        <dbReference type="SAM" id="MobiDB-lite"/>
    </source>
</evidence>
<dbReference type="Proteomes" id="UP000433471">
    <property type="component" value="Segment"/>
</dbReference>
<proteinExistence type="predicted"/>
<evidence type="ECO:0000313" key="2">
    <source>
        <dbReference type="EMBL" id="QGZ16004.1"/>
    </source>
</evidence>
<feature type="compositionally biased region" description="Basic residues" evidence="1">
    <location>
        <begin position="189"/>
        <end position="201"/>
    </location>
</feature>
<name>A0A6B9J7K4_9CAUD</name>
<protein>
    <recommendedName>
        <fullName evidence="4">Sigma factor for late transcription</fullName>
    </recommendedName>
</protein>
<evidence type="ECO:0008006" key="4">
    <source>
        <dbReference type="Google" id="ProtNLM"/>
    </source>
</evidence>
<dbReference type="EMBL" id="MN718199">
    <property type="protein sequence ID" value="QGZ16004.1"/>
    <property type="molecule type" value="Genomic_DNA"/>
</dbReference>